<evidence type="ECO:0000259" key="2">
    <source>
        <dbReference type="Pfam" id="PF22570"/>
    </source>
</evidence>
<name>A0ABS7ZBG3_9SPHI</name>
<dbReference type="Pfam" id="PF22570">
    <property type="entry name" value="LiaF-TM"/>
    <property type="match status" value="1"/>
</dbReference>
<reference evidence="3" key="1">
    <citation type="submission" date="2020-10" db="EMBL/GenBank/DDBJ databases">
        <authorList>
            <person name="Lu T."/>
            <person name="Wang Q."/>
            <person name="Han X."/>
        </authorList>
    </citation>
    <scope>NUCLEOTIDE SEQUENCE</scope>
    <source>
        <strain evidence="3">WQ 366</strain>
    </source>
</reference>
<keyword evidence="1" id="KW-0812">Transmembrane</keyword>
<feature type="transmembrane region" description="Helical" evidence="1">
    <location>
        <begin position="32"/>
        <end position="50"/>
    </location>
</feature>
<feature type="domain" description="LiaF transmembrane" evidence="2">
    <location>
        <begin position="7"/>
        <end position="80"/>
    </location>
</feature>
<feature type="transmembrane region" description="Helical" evidence="1">
    <location>
        <begin position="57"/>
        <end position="76"/>
    </location>
</feature>
<proteinExistence type="predicted"/>
<organism evidence="3 4">
    <name type="scientific">Sphingobacterium bovistauri</name>
    <dbReference type="NCBI Taxonomy" id="2781959"/>
    <lineage>
        <taxon>Bacteria</taxon>
        <taxon>Pseudomonadati</taxon>
        <taxon>Bacteroidota</taxon>
        <taxon>Sphingobacteriia</taxon>
        <taxon>Sphingobacteriales</taxon>
        <taxon>Sphingobacteriaceae</taxon>
        <taxon>Sphingobacterium</taxon>
    </lineage>
</organism>
<protein>
    <recommendedName>
        <fullName evidence="2">LiaF transmembrane domain-containing protein</fullName>
    </recommendedName>
</protein>
<dbReference type="Proteomes" id="UP001165302">
    <property type="component" value="Unassembled WGS sequence"/>
</dbReference>
<dbReference type="InterPro" id="IPR054331">
    <property type="entry name" value="LiaF_TM"/>
</dbReference>
<gene>
    <name evidence="3" type="ORF">IPZ78_13785</name>
</gene>
<keyword evidence="1" id="KW-1133">Transmembrane helix</keyword>
<evidence type="ECO:0000256" key="1">
    <source>
        <dbReference type="SAM" id="Phobius"/>
    </source>
</evidence>
<sequence>MKSKISTGIWLVFLGIIALLDNFSIIDFNFYAIIKYWPLLIVSLGINLIFQHKNYGTGVIIAVNIALCIFLTYVGYTSNDKFNWTGKLAYKNNIKDTSETEQNLSIPFTEKINNPKLTFNIGASKIKVDNNTTQLLEAQSESKNLGLTLDQSGNNIEISAVSSDKNAKNHFVNLSLSDTQNWILAFNIGAAQLTADLSSHKIEKLEINSGAANVNIKLGQPTIEKVKVEINTAASNTKISIPKDAACAVDMTTILSNNNLQGFIKRDDMWVTDNYDTASKKYIIELNGAANSLKIDRY</sequence>
<keyword evidence="4" id="KW-1185">Reference proteome</keyword>
<comment type="caution">
    <text evidence="3">The sequence shown here is derived from an EMBL/GenBank/DDBJ whole genome shotgun (WGS) entry which is preliminary data.</text>
</comment>
<evidence type="ECO:0000313" key="3">
    <source>
        <dbReference type="EMBL" id="MCA5006220.1"/>
    </source>
</evidence>
<accession>A0ABS7ZBG3</accession>
<dbReference type="RefSeq" id="WP_225554583.1">
    <property type="nucleotide sequence ID" value="NZ_JADEYP010000029.1"/>
</dbReference>
<feature type="transmembrane region" description="Helical" evidence="1">
    <location>
        <begin position="7"/>
        <end position="26"/>
    </location>
</feature>
<dbReference type="EMBL" id="JADEYP010000029">
    <property type="protein sequence ID" value="MCA5006220.1"/>
    <property type="molecule type" value="Genomic_DNA"/>
</dbReference>
<evidence type="ECO:0000313" key="4">
    <source>
        <dbReference type="Proteomes" id="UP001165302"/>
    </source>
</evidence>
<keyword evidence="1" id="KW-0472">Membrane</keyword>